<proteinExistence type="predicted"/>
<comment type="caution">
    <text evidence="2">The sequence shown here is derived from an EMBL/GenBank/DDBJ whole genome shotgun (WGS) entry which is preliminary data.</text>
</comment>
<sequence>MRIAISTGGRDLDKFVDDRFGRCPYFLFCDSEDPQSTAEYKDNPALSGTGGAGIAAAEYMAKEKVEVLITGSLGPNALRVIEAGNIPAYTASESMTLIEAIMAWKEGHLVKISESGAAHAGER</sequence>
<dbReference type="InterPro" id="IPR033913">
    <property type="entry name" value="MTH1175_dom"/>
</dbReference>
<protein>
    <submittedName>
        <fullName evidence="2">Glycine-rich cell wall structural protein</fullName>
    </submittedName>
</protein>
<dbReference type="Pfam" id="PF02579">
    <property type="entry name" value="Nitro_FeMo-Co"/>
    <property type="match status" value="1"/>
</dbReference>
<gene>
    <name evidence="2" type="ORF">DSOL_5161</name>
</gene>
<dbReference type="InterPro" id="IPR003731">
    <property type="entry name" value="Di-Nase_FeMo-co_biosynth"/>
</dbReference>
<evidence type="ECO:0000313" key="2">
    <source>
        <dbReference type="EMBL" id="OLN25993.1"/>
    </source>
</evidence>
<dbReference type="Gene3D" id="3.30.420.130">
    <property type="entry name" value="Dinitrogenase iron-molybdenum cofactor biosynthesis domain"/>
    <property type="match status" value="1"/>
</dbReference>
<dbReference type="PANTHER" id="PTHR42983">
    <property type="entry name" value="DINITROGENASE IRON-MOLYBDENUM COFACTOR PROTEIN-RELATED"/>
    <property type="match status" value="1"/>
</dbReference>
<dbReference type="CDD" id="cd00851">
    <property type="entry name" value="MTH1175"/>
    <property type="match status" value="1"/>
</dbReference>
<dbReference type="PANTHER" id="PTHR42983:SF1">
    <property type="entry name" value="IRON-MOLYBDENUM PROTEIN"/>
    <property type="match status" value="1"/>
</dbReference>
<dbReference type="SUPFAM" id="SSF53146">
    <property type="entry name" value="Nitrogenase accessory factor-like"/>
    <property type="match status" value="1"/>
</dbReference>
<dbReference type="OrthoDB" id="9807451at2"/>
<dbReference type="STRING" id="1888891.DSOL_5161"/>
<keyword evidence="3" id="KW-1185">Reference proteome</keyword>
<dbReference type="AlphaFoldDB" id="A0A1Q8QF52"/>
<evidence type="ECO:0000259" key="1">
    <source>
        <dbReference type="Pfam" id="PF02579"/>
    </source>
</evidence>
<name>A0A1Q8QF52_9FIRM</name>
<accession>A0A1Q8QF52</accession>
<reference evidence="2 3" key="1">
    <citation type="submission" date="2016-09" db="EMBL/GenBank/DDBJ databases">
        <title>Complete genome of Desulfosporosinus sp. OL.</title>
        <authorList>
            <person name="Mardanov A."/>
            <person name="Beletsky A."/>
            <person name="Panova A."/>
            <person name="Karnachuk O."/>
            <person name="Ravin N."/>
        </authorList>
    </citation>
    <scope>NUCLEOTIDE SEQUENCE [LARGE SCALE GENOMIC DNA]</scope>
    <source>
        <strain evidence="2 3">OL</strain>
    </source>
</reference>
<dbReference type="InterPro" id="IPR036105">
    <property type="entry name" value="DiNase_FeMo-co_biosyn_sf"/>
</dbReference>
<evidence type="ECO:0000313" key="3">
    <source>
        <dbReference type="Proteomes" id="UP000186102"/>
    </source>
</evidence>
<dbReference type="RefSeq" id="WP_075367392.1">
    <property type="nucleotide sequence ID" value="NZ_MLBF01000091.1"/>
</dbReference>
<dbReference type="EMBL" id="MLBF01000091">
    <property type="protein sequence ID" value="OLN25993.1"/>
    <property type="molecule type" value="Genomic_DNA"/>
</dbReference>
<dbReference type="Proteomes" id="UP000186102">
    <property type="component" value="Unassembled WGS sequence"/>
</dbReference>
<feature type="domain" description="Dinitrogenase iron-molybdenum cofactor biosynthesis" evidence="1">
    <location>
        <begin position="13"/>
        <end position="105"/>
    </location>
</feature>
<organism evidence="2 3">
    <name type="scientific">Desulfosporosinus metallidurans</name>
    <dbReference type="NCBI Taxonomy" id="1888891"/>
    <lineage>
        <taxon>Bacteria</taxon>
        <taxon>Bacillati</taxon>
        <taxon>Bacillota</taxon>
        <taxon>Clostridia</taxon>
        <taxon>Eubacteriales</taxon>
        <taxon>Desulfitobacteriaceae</taxon>
        <taxon>Desulfosporosinus</taxon>
    </lineage>
</organism>